<dbReference type="RefSeq" id="XP_015896814.1">
    <property type="nucleotide sequence ID" value="XM_016041328.2"/>
</dbReference>
<dbReference type="AlphaFoldDB" id="A0A6P4AL92"/>
<feature type="transmembrane region" description="Helical" evidence="5">
    <location>
        <begin position="81"/>
        <end position="102"/>
    </location>
</feature>
<dbReference type="GO" id="GO:0016020">
    <property type="term" value="C:membrane"/>
    <property type="evidence" value="ECO:0007669"/>
    <property type="project" value="UniProtKB-SubCell"/>
</dbReference>
<name>A0A6P4AL92_ZIZJJ</name>
<sequence>MACRGCLECILKLLNFLLTLLGLAMVAYGIYLLVEYNKVSGDILTASSVDKDNGLIQLGRPILMAVSLSASSIFDNLPKAWFIYLFIGIGVILFVISCFGCIGTVTRNGCCLSCYSVLVVLLILVEVGCAAFIFFDKSWQSEIPTDKTGDFDMIYAFLKEHWNIVRWVVLGAVILEALLFVIALMVRAANKPPEYDSDDEFIAPRQQIRQPLINRPAVPATGVPVAGTLDQRPSRNDAWSTRMREKYGLDTSEFTYNPNESHRFQQVGTQPAEERRRCTIM</sequence>
<proteinExistence type="predicted"/>
<evidence type="ECO:0000256" key="5">
    <source>
        <dbReference type="SAM" id="Phobius"/>
    </source>
</evidence>
<organism evidence="6">
    <name type="scientific">Ziziphus jujuba</name>
    <name type="common">Chinese jujube</name>
    <name type="synonym">Ziziphus sativa</name>
    <dbReference type="NCBI Taxonomy" id="326968"/>
    <lineage>
        <taxon>Eukaryota</taxon>
        <taxon>Viridiplantae</taxon>
        <taxon>Streptophyta</taxon>
        <taxon>Embryophyta</taxon>
        <taxon>Tracheophyta</taxon>
        <taxon>Spermatophyta</taxon>
        <taxon>Magnoliopsida</taxon>
        <taxon>eudicotyledons</taxon>
        <taxon>Gunneridae</taxon>
        <taxon>Pentapetalae</taxon>
        <taxon>rosids</taxon>
        <taxon>fabids</taxon>
        <taxon>Rosales</taxon>
        <taxon>Rhamnaceae</taxon>
        <taxon>Paliureae</taxon>
        <taxon>Ziziphus</taxon>
    </lineage>
</organism>
<dbReference type="PANTHER" id="PTHR19282">
    <property type="entry name" value="TETRASPANIN"/>
    <property type="match status" value="1"/>
</dbReference>
<reference evidence="6" key="1">
    <citation type="submission" date="2022-04" db="UniProtKB">
        <authorList>
            <consortium name="RefSeq"/>
        </authorList>
    </citation>
    <scope>IDENTIFICATION</scope>
    <source>
        <tissue evidence="6">In vitro plantlets</tissue>
    </source>
</reference>
<accession>A0A6P4AL92</accession>
<evidence type="ECO:0000256" key="4">
    <source>
        <dbReference type="ARBA" id="ARBA00023136"/>
    </source>
</evidence>
<evidence type="ECO:0000256" key="3">
    <source>
        <dbReference type="ARBA" id="ARBA00022989"/>
    </source>
</evidence>
<keyword evidence="3 5" id="KW-1133">Transmembrane helix</keyword>
<dbReference type="GeneID" id="107430485"/>
<protein>
    <submittedName>
        <fullName evidence="6">tobamovirus multiplication protein 2A</fullName>
    </submittedName>
</protein>
<evidence type="ECO:0000313" key="6">
    <source>
        <dbReference type="RefSeq" id="XP_015896814.1"/>
    </source>
</evidence>
<feature type="transmembrane region" description="Helical" evidence="5">
    <location>
        <begin position="114"/>
        <end position="135"/>
    </location>
</feature>
<dbReference type="InterPro" id="IPR018499">
    <property type="entry name" value="Tetraspanin/Peripherin"/>
</dbReference>
<gene>
    <name evidence="6" type="primary">LOC107430485</name>
</gene>
<keyword evidence="4 5" id="KW-0472">Membrane</keyword>
<dbReference type="Pfam" id="PF00335">
    <property type="entry name" value="Tetraspanin"/>
    <property type="match status" value="1"/>
</dbReference>
<evidence type="ECO:0000256" key="1">
    <source>
        <dbReference type="ARBA" id="ARBA00004141"/>
    </source>
</evidence>
<dbReference type="PANTHER" id="PTHR19282:SF522">
    <property type="entry name" value="TETRASPANIN"/>
    <property type="match status" value="1"/>
</dbReference>
<feature type="transmembrane region" description="Helical" evidence="5">
    <location>
        <begin position="164"/>
        <end position="186"/>
    </location>
</feature>
<dbReference type="RefSeq" id="XP_015896815.2">
    <property type="nucleotide sequence ID" value="XM_016041329.4"/>
</dbReference>
<evidence type="ECO:0000256" key="2">
    <source>
        <dbReference type="ARBA" id="ARBA00022692"/>
    </source>
</evidence>
<feature type="transmembrane region" description="Helical" evidence="5">
    <location>
        <begin position="12"/>
        <end position="34"/>
    </location>
</feature>
<keyword evidence="2 5" id="KW-0812">Transmembrane</keyword>
<dbReference type="KEGG" id="zju:107430485"/>
<dbReference type="RefSeq" id="XP_015896814.2">
    <property type="nucleotide sequence ID" value="XM_016041328.4"/>
</dbReference>
<comment type="subcellular location">
    <subcellularLocation>
        <location evidence="1">Membrane</location>
        <topology evidence="1">Multi-pass membrane protein</topology>
    </subcellularLocation>
</comment>